<dbReference type="RefSeq" id="WP_181754621.1">
    <property type="nucleotide sequence ID" value="NZ_JACEIQ010000029.1"/>
</dbReference>
<evidence type="ECO:0000259" key="2">
    <source>
        <dbReference type="Pfam" id="PF13111"/>
    </source>
</evidence>
<sequence>MINDQHVLELMAFDVSEFDWPTEPVYCFFLPKTWKRVLWPDFESGNHKKVGIPSRLRNELASHYPDILYMRLDEAVYHGVMPMIVSFSPINLDYLAHHFQRHLKKFGVIVNLNIDDAEWKIVEQEKGWKELGVTRGNIFTWLPAYIARKFALKAKPFKAMYYDKDKKSQLFEKDLPFFPLKLQRHGCMTSPYKGFSYGIEFAVQTRANEPDKRYLYIYTTTHKYVLTPIIDPLQVCKDTGGSVLLRVAGQGLSPFIPLPIEKKNDEKEMFLTWRDHDCMKYLNMFLEQPFDIKDLLNDPSKYQNINNEVCALLLYNPSLYASSLNGEVVTGGMGLSERKQLLELFKQVFPDLKQIPTAKNLKIKERGHGYEPFPVVINKARPISVNCHMSEFLYQSLLDETNKIKKGVQSIGDGKFKVSSDKGDFLLTLRHVPDSGVVFDLDPDYPHRSISAMKRKIKGVPAADGSIVEINHKKTWAANPSLDPKNALRVSFLESGQLTQFLYPENEKHLKHRVNSALLDLLSDFGIFSNNLKKADFQKNWLFISAFTTNKYSNQDRVLLAKYDAGVSFRVEGDDGTWRSLHELITEAGVLIKSLSTDRLTKEKEAFIEKAIIDVLNQYQGIWHLLIDRLPLSKLYSSVQDKHLVSGEWKFNRPELLNLRDRLRIVRMTTGEYVPDYHNSVAGKDYCFDAGLFISHDGAYYSLSQKPDTAQVATLFTKVTDPREPIVQPNLIEYLPMSDKWDGTEIEDAITQLHYWRRANLTFNKHTIYPAPLHRLFAVEKYIEAILRVNKNLVGVR</sequence>
<dbReference type="InterPro" id="IPR024996">
    <property type="entry name" value="RNaseH_pPIWI_RE"/>
</dbReference>
<keyword evidence="5" id="KW-1185">Reference proteome</keyword>
<dbReference type="EMBL" id="JACEIQ010000029">
    <property type="protein sequence ID" value="MBA4496315.1"/>
    <property type="molecule type" value="Genomic_DNA"/>
</dbReference>
<reference evidence="4 5" key="1">
    <citation type="submission" date="2020-07" db="EMBL/GenBank/DDBJ databases">
        <authorList>
            <person name="Feng H."/>
        </authorList>
    </citation>
    <scope>NUCLEOTIDE SEQUENCE [LARGE SCALE GENOMIC DNA]</scope>
    <source>
        <strain evidence="5">s-10</strain>
    </source>
</reference>
<feature type="domain" description="pPIWI-RE RNaseH" evidence="1">
    <location>
        <begin position="569"/>
        <end position="782"/>
    </location>
</feature>
<accession>A0A7W1WUJ6</accession>
<dbReference type="Pfam" id="PF13111">
    <property type="entry name" value="pPIWI_RE_X"/>
    <property type="match status" value="1"/>
</dbReference>
<protein>
    <submittedName>
        <fullName evidence="4">DUF3962 domain-containing protein</fullName>
    </submittedName>
</protein>
<feature type="domain" description="Prokaryotic pPIWI-RE MID" evidence="3">
    <location>
        <begin position="457"/>
        <end position="531"/>
    </location>
</feature>
<comment type="caution">
    <text evidence="4">The sequence shown here is derived from an EMBL/GenBank/DDBJ whole genome shotgun (WGS) entry which is preliminary data.</text>
</comment>
<gene>
    <name evidence="4" type="ORF">H1191_18795</name>
</gene>
<dbReference type="InterPro" id="IPR040496">
    <property type="entry name" value="MID_pPIWI_RE"/>
</dbReference>
<dbReference type="Proteomes" id="UP000535491">
    <property type="component" value="Unassembled WGS sequence"/>
</dbReference>
<evidence type="ECO:0000313" key="5">
    <source>
        <dbReference type="Proteomes" id="UP000535491"/>
    </source>
</evidence>
<dbReference type="InterPro" id="IPR025085">
    <property type="entry name" value="pPIWI_RE_X"/>
</dbReference>
<dbReference type="Pfam" id="PF18157">
    <property type="entry name" value="MID_pPIWI_RE"/>
    <property type="match status" value="1"/>
</dbReference>
<evidence type="ECO:0000313" key="4">
    <source>
        <dbReference type="EMBL" id="MBA4496315.1"/>
    </source>
</evidence>
<name>A0A7W1WUJ6_9BACL</name>
<organism evidence="4 5">
    <name type="scientific">Paenactinomyces guangxiensis</name>
    <dbReference type="NCBI Taxonomy" id="1490290"/>
    <lineage>
        <taxon>Bacteria</taxon>
        <taxon>Bacillati</taxon>
        <taxon>Bacillota</taxon>
        <taxon>Bacilli</taxon>
        <taxon>Bacillales</taxon>
        <taxon>Thermoactinomycetaceae</taxon>
        <taxon>Paenactinomyces</taxon>
    </lineage>
</organism>
<dbReference type="AlphaFoldDB" id="A0A7W1WUJ6"/>
<proteinExistence type="predicted"/>
<dbReference type="Pfam" id="PF13032">
    <property type="entry name" value="RNaseH_pPIWI_RE"/>
    <property type="match status" value="1"/>
</dbReference>
<evidence type="ECO:0000259" key="3">
    <source>
        <dbReference type="Pfam" id="PF18157"/>
    </source>
</evidence>
<evidence type="ECO:0000259" key="1">
    <source>
        <dbReference type="Pfam" id="PF13032"/>
    </source>
</evidence>
<feature type="domain" description="pPIWI-RE module N-terminal" evidence="2">
    <location>
        <begin position="54"/>
        <end position="370"/>
    </location>
</feature>